<dbReference type="AlphaFoldDB" id="A0A0U4VI73"/>
<dbReference type="PROSITE" id="PS51471">
    <property type="entry name" value="FE2OG_OXY"/>
    <property type="match status" value="1"/>
</dbReference>
<dbReference type="Gene3D" id="2.60.120.620">
    <property type="entry name" value="q2cbj1_9rhob like domain"/>
    <property type="match status" value="1"/>
</dbReference>
<proteinExistence type="inferred from homology"/>
<dbReference type="Proteomes" id="UP000064137">
    <property type="component" value="Chromosome"/>
</dbReference>
<dbReference type="InterPro" id="IPR044862">
    <property type="entry name" value="Pro_4_hyd_alph_FE2OG_OXY"/>
</dbReference>
<dbReference type="EMBL" id="CP013987">
    <property type="protein sequence ID" value="ALZ82928.1"/>
    <property type="molecule type" value="Genomic_DNA"/>
</dbReference>
<comment type="similarity">
    <text evidence="1">Belongs to the iron/ascorbate-dependent oxidoreductase family.</text>
</comment>
<evidence type="ECO:0000259" key="2">
    <source>
        <dbReference type="PROSITE" id="PS51471"/>
    </source>
</evidence>
<keyword evidence="1" id="KW-0408">Iron</keyword>
<dbReference type="OrthoDB" id="6532393at2"/>
<dbReference type="GO" id="GO:0016491">
    <property type="term" value="F:oxidoreductase activity"/>
    <property type="evidence" value="ECO:0007669"/>
    <property type="project" value="UniProtKB-KW"/>
</dbReference>
<accession>A0A0U4VI73</accession>
<dbReference type="InterPro" id="IPR005123">
    <property type="entry name" value="Oxoglu/Fe-dep_dioxygenase_dom"/>
</dbReference>
<organism evidence="3 4">
    <name type="scientific">Pseudomonas oryzihabitans</name>
    <dbReference type="NCBI Taxonomy" id="47885"/>
    <lineage>
        <taxon>Bacteria</taxon>
        <taxon>Pseudomonadati</taxon>
        <taxon>Pseudomonadota</taxon>
        <taxon>Gammaproteobacteria</taxon>
        <taxon>Pseudomonadales</taxon>
        <taxon>Pseudomonadaceae</taxon>
        <taxon>Pseudomonas</taxon>
    </lineage>
</organism>
<evidence type="ECO:0000313" key="3">
    <source>
        <dbReference type="EMBL" id="ALZ82928.1"/>
    </source>
</evidence>
<name>A0A0U4VI73_9PSED</name>
<gene>
    <name evidence="3" type="ORF">APT59_01410</name>
</gene>
<keyword evidence="1" id="KW-0560">Oxidoreductase</keyword>
<reference evidence="3 4" key="1">
    <citation type="submission" date="2016-01" db="EMBL/GenBank/DDBJ databases">
        <title>Annotation of Pseudomonas oryzihabitans USDA-ARS-USMARC-56511.</title>
        <authorList>
            <person name="Harhay G.P."/>
            <person name="Harhay D.M."/>
            <person name="Smith T.P.L."/>
            <person name="Bono J.L."/>
            <person name="Heaton M.P."/>
            <person name="Clawson M.L."/>
            <person name="Chitko-Mckown C.G."/>
            <person name="Capik S.F."/>
            <person name="DeDonder K.D."/>
            <person name="Apley M.D."/>
            <person name="Lubbers B.V."/>
            <person name="White B.J."/>
            <person name="Larson R.L."/>
        </authorList>
    </citation>
    <scope>NUCLEOTIDE SEQUENCE [LARGE SCALE GENOMIC DNA]</scope>
    <source>
        <strain evidence="3 4">USDA-ARS-USMARC-56511</strain>
    </source>
</reference>
<dbReference type="KEGG" id="por:APT59_01410"/>
<feature type="domain" description="Fe2OG dioxygenase" evidence="2">
    <location>
        <begin position="121"/>
        <end position="245"/>
    </location>
</feature>
<evidence type="ECO:0000256" key="1">
    <source>
        <dbReference type="RuleBase" id="RU003682"/>
    </source>
</evidence>
<keyword evidence="1" id="KW-0479">Metal-binding</keyword>
<evidence type="ECO:0000313" key="4">
    <source>
        <dbReference type="Proteomes" id="UP000064137"/>
    </source>
</evidence>
<dbReference type="Pfam" id="PF13640">
    <property type="entry name" value="2OG-FeII_Oxy_3"/>
    <property type="match status" value="1"/>
</dbReference>
<dbReference type="GO" id="GO:0046872">
    <property type="term" value="F:metal ion binding"/>
    <property type="evidence" value="ECO:0007669"/>
    <property type="project" value="UniProtKB-KW"/>
</dbReference>
<dbReference type="RefSeq" id="WP_059313223.1">
    <property type="nucleotide sequence ID" value="NZ_CP013987.1"/>
</dbReference>
<protein>
    <recommendedName>
        <fullName evidence="2">Fe2OG dioxygenase domain-containing protein</fullName>
    </recommendedName>
</protein>
<sequence>MLLELDALDTESLLRLTAEDLLAVRIRQFVPRSLANDLGQQILGNGFATYINAPSIGRIGMAFYEAEHQRAQMDDYFASVTSNLEELRRRCRPYLNPIDLVRCTLDEVWPAGAQLQTLWGRKMYVGLSRVVKPGVRFLAHHDIFAKDAPGSEEAESLVTQLACNVYLTMPSSGGELQLWSRELSPEAFDAMRGDSYGIEPDRLGPPCLTIRPEPGDLILFNSRRMHAVTPGNDQPRLSLSCFVGYRGVAEPLTYWS</sequence>